<dbReference type="AlphaFoldDB" id="A0A0G1GHY6"/>
<name>A0A0G1GHY6_9BACT</name>
<gene>
    <name evidence="1" type="ORF">UW22_C0086G0009</name>
</gene>
<proteinExistence type="predicted"/>
<evidence type="ECO:0000313" key="2">
    <source>
        <dbReference type="Proteomes" id="UP000034617"/>
    </source>
</evidence>
<accession>A0A0G1GHY6</accession>
<reference evidence="1 2" key="1">
    <citation type="journal article" date="2015" name="Nature">
        <title>rRNA introns, odd ribosomes, and small enigmatic genomes across a large radiation of phyla.</title>
        <authorList>
            <person name="Brown C.T."/>
            <person name="Hug L.A."/>
            <person name="Thomas B.C."/>
            <person name="Sharon I."/>
            <person name="Castelle C.J."/>
            <person name="Singh A."/>
            <person name="Wilkins M.J."/>
            <person name="Williams K.H."/>
            <person name="Banfield J.F."/>
        </authorList>
    </citation>
    <scope>NUCLEOTIDE SEQUENCE [LARGE SCALE GENOMIC DNA]</scope>
</reference>
<protein>
    <submittedName>
        <fullName evidence="1">Uncharacterized protein</fullName>
    </submittedName>
</protein>
<sequence>MLGVFFAPSAVFGEMQFFRRVDFIPFGDVIGGFTHHTHHS</sequence>
<dbReference type="Proteomes" id="UP000034617">
    <property type="component" value="Unassembled WGS sequence"/>
</dbReference>
<comment type="caution">
    <text evidence="1">The sequence shown here is derived from an EMBL/GenBank/DDBJ whole genome shotgun (WGS) entry which is preliminary data.</text>
</comment>
<dbReference type="EMBL" id="LCHM01000086">
    <property type="protein sequence ID" value="KKT33963.1"/>
    <property type="molecule type" value="Genomic_DNA"/>
</dbReference>
<evidence type="ECO:0000313" key="1">
    <source>
        <dbReference type="EMBL" id="KKT33963.1"/>
    </source>
</evidence>
<organism evidence="1 2">
    <name type="scientific">Candidatus Gottesmanbacteria bacterium GW2011_GWB1_44_11c</name>
    <dbReference type="NCBI Taxonomy" id="1618447"/>
    <lineage>
        <taxon>Bacteria</taxon>
        <taxon>Candidatus Gottesmaniibacteriota</taxon>
    </lineage>
</organism>